<dbReference type="EMBL" id="DS235105">
    <property type="protein sequence ID" value="EEB12030.1"/>
    <property type="molecule type" value="Genomic_DNA"/>
</dbReference>
<dbReference type="InterPro" id="IPR000618">
    <property type="entry name" value="Insect_cuticle"/>
</dbReference>
<dbReference type="STRING" id="121224.E0VF74"/>
<dbReference type="PROSITE" id="PS00233">
    <property type="entry name" value="CHIT_BIND_RR_1"/>
    <property type="match status" value="1"/>
</dbReference>
<accession>E0VF74</accession>
<organism>
    <name type="scientific">Pediculus humanus subsp. corporis</name>
    <name type="common">Body louse</name>
    <dbReference type="NCBI Taxonomy" id="121224"/>
    <lineage>
        <taxon>Eukaryota</taxon>
        <taxon>Metazoa</taxon>
        <taxon>Ecdysozoa</taxon>
        <taxon>Arthropoda</taxon>
        <taxon>Hexapoda</taxon>
        <taxon>Insecta</taxon>
        <taxon>Pterygota</taxon>
        <taxon>Neoptera</taxon>
        <taxon>Paraneoptera</taxon>
        <taxon>Psocodea</taxon>
        <taxon>Troctomorpha</taxon>
        <taxon>Phthiraptera</taxon>
        <taxon>Anoplura</taxon>
        <taxon>Pediculidae</taxon>
        <taxon>Pediculus</taxon>
    </lineage>
</organism>
<dbReference type="OrthoDB" id="8194276at2759"/>
<dbReference type="Proteomes" id="UP000009046">
    <property type="component" value="Unassembled WGS sequence"/>
</dbReference>
<dbReference type="EMBL" id="AAZO01001744">
    <property type="status" value="NOT_ANNOTATED_CDS"/>
    <property type="molecule type" value="Genomic_DNA"/>
</dbReference>
<keyword evidence="1 2" id="KW-0193">Cuticle</keyword>
<dbReference type="InParanoid" id="E0VF74"/>
<dbReference type="eggNOG" id="ENOG502S5Y8">
    <property type="taxonomic scope" value="Eukaryota"/>
</dbReference>
<dbReference type="GO" id="GO:0042302">
    <property type="term" value="F:structural constituent of cuticle"/>
    <property type="evidence" value="ECO:0007669"/>
    <property type="project" value="UniProtKB-UniRule"/>
</dbReference>
<dbReference type="PANTHER" id="PTHR12236:SF18">
    <property type="entry name" value="CUTICULAR PROTEIN 66D"/>
    <property type="match status" value="1"/>
</dbReference>
<dbReference type="PANTHER" id="PTHR12236">
    <property type="entry name" value="STRUCTURAL CONTITUENT OF CUTICLE"/>
    <property type="match status" value="1"/>
</dbReference>
<name>E0VF74_PEDHC</name>
<dbReference type="Pfam" id="PF00379">
    <property type="entry name" value="Chitin_bind_4"/>
    <property type="match status" value="1"/>
</dbReference>
<dbReference type="VEuPathDB" id="VectorBase:PHUM150230"/>
<dbReference type="InterPro" id="IPR051217">
    <property type="entry name" value="Insect_Cuticle_Struc_Prot"/>
</dbReference>
<dbReference type="CTD" id="8236420"/>
<sequence length="359" mass="40695">MSSWLDFIVAYRESESCIDTMWIKNILILITSTAVLCRPLPRATPISVYQQGSGEDPQDYQQQYRQPVQYNPQLVSQVKPVPRALYKGQQQEQDPNLLQQQENVDYEQKRKLVDSCQTYKSDLTFKQLVKETCLTLPFKLSINRERLTVIKMAVIFDLHNFLKNQKLAEPPQPYQFSFDVNDDENTNYQNRKEQREGNKISGSYSVVDADGFIRTVTYTADPVEGFKAHVSREPTNIVVKVPTPQPSTDDTQANLYSPSPKAQYNSAQAKQVGIQYNGAPVPRQQLVHPQQSVVTAAPRHQPTQQYVQSPQLQYQPVYQGQASLRHAQAVSPSAHLNQYTADVTPDSAGVDPYSNPHHG</sequence>
<proteinExistence type="predicted"/>
<dbReference type="InterPro" id="IPR031311">
    <property type="entry name" value="CHIT_BIND_RR_consensus"/>
</dbReference>
<reference evidence="3" key="1">
    <citation type="submission" date="2007-04" db="EMBL/GenBank/DDBJ databases">
        <title>Annotation of Pediculus humanus corporis strain USDA.</title>
        <authorList>
            <person name="Kirkness E."/>
            <person name="Hannick L."/>
            <person name="Hass B."/>
            <person name="Bruggner R."/>
            <person name="Lawson D."/>
            <person name="Bidwell S."/>
            <person name="Joardar V."/>
            <person name="Caler E."/>
            <person name="Walenz B."/>
            <person name="Inman J."/>
            <person name="Schobel S."/>
            <person name="Galinsky K."/>
            <person name="Amedeo P."/>
            <person name="Strausberg R."/>
        </authorList>
    </citation>
    <scope>NUCLEOTIDE SEQUENCE</scope>
    <source>
        <strain evidence="3">USDA</strain>
    </source>
</reference>
<dbReference type="GeneID" id="8236420"/>
<evidence type="ECO:0000313" key="5">
    <source>
        <dbReference type="Proteomes" id="UP000009046"/>
    </source>
</evidence>
<reference evidence="4" key="3">
    <citation type="submission" date="2021-02" db="UniProtKB">
        <authorList>
            <consortium name="EnsemblMetazoa"/>
        </authorList>
    </citation>
    <scope>IDENTIFICATION</scope>
    <source>
        <strain evidence="4">USDA</strain>
    </source>
</reference>
<evidence type="ECO:0000256" key="2">
    <source>
        <dbReference type="PROSITE-ProRule" id="PRU00497"/>
    </source>
</evidence>
<dbReference type="PROSITE" id="PS51155">
    <property type="entry name" value="CHIT_BIND_RR_2"/>
    <property type="match status" value="1"/>
</dbReference>
<dbReference type="GO" id="GO:0005615">
    <property type="term" value="C:extracellular space"/>
    <property type="evidence" value="ECO:0007669"/>
    <property type="project" value="TreeGrafter"/>
</dbReference>
<evidence type="ECO:0000313" key="4">
    <source>
        <dbReference type="EnsemblMetazoa" id="PHUM150230-PA"/>
    </source>
</evidence>
<protein>
    <submittedName>
        <fullName evidence="3 4">Structural constituent of cuticle, putative</fullName>
    </submittedName>
</protein>
<reference evidence="3" key="2">
    <citation type="submission" date="2007-04" db="EMBL/GenBank/DDBJ databases">
        <title>The genome of the human body louse.</title>
        <authorList>
            <consortium name="The Human Body Louse Genome Consortium"/>
            <person name="Kirkness E."/>
            <person name="Walenz B."/>
            <person name="Hass B."/>
            <person name="Bruggner R."/>
            <person name="Strausberg R."/>
        </authorList>
    </citation>
    <scope>NUCLEOTIDE SEQUENCE</scope>
    <source>
        <strain evidence="3">USDA</strain>
    </source>
</reference>
<dbReference type="EnsemblMetazoa" id="PHUM150230-RA">
    <property type="protein sequence ID" value="PHUM150230-PA"/>
    <property type="gene ID" value="PHUM150230"/>
</dbReference>
<gene>
    <name evidence="4" type="primary">8236420</name>
    <name evidence="3" type="ORF">Phum_PHUM150230</name>
</gene>
<dbReference type="EMBL" id="AAZO01001745">
    <property type="status" value="NOT_ANNOTATED_CDS"/>
    <property type="molecule type" value="Genomic_DNA"/>
</dbReference>
<evidence type="ECO:0000256" key="1">
    <source>
        <dbReference type="ARBA" id="ARBA00022460"/>
    </source>
</evidence>
<dbReference type="AlphaFoldDB" id="E0VF74"/>
<keyword evidence="5" id="KW-1185">Reference proteome</keyword>
<evidence type="ECO:0000313" key="3">
    <source>
        <dbReference type="EMBL" id="EEB12030.1"/>
    </source>
</evidence>
<dbReference type="RefSeq" id="XP_002424768.1">
    <property type="nucleotide sequence ID" value="XM_002424723.1"/>
</dbReference>
<dbReference type="KEGG" id="phu:Phum_PHUM150230"/>
<dbReference type="HOGENOM" id="CLU_772349_0_0_1"/>
<dbReference type="GO" id="GO:0031012">
    <property type="term" value="C:extracellular matrix"/>
    <property type="evidence" value="ECO:0007669"/>
    <property type="project" value="TreeGrafter"/>
</dbReference>
<dbReference type="PRINTS" id="PR00947">
    <property type="entry name" value="CUTICLE"/>
</dbReference>